<accession>A0A8C5RTC8</accession>
<dbReference type="Pfam" id="PF15497">
    <property type="entry name" value="SNAPC5"/>
    <property type="match status" value="1"/>
</dbReference>
<organism evidence="2 3">
    <name type="scientific">Laticauda laticaudata</name>
    <name type="common">Blue-ringed sea krait</name>
    <name type="synonym">Blue-lipped sea krait</name>
    <dbReference type="NCBI Taxonomy" id="8630"/>
    <lineage>
        <taxon>Eukaryota</taxon>
        <taxon>Metazoa</taxon>
        <taxon>Chordata</taxon>
        <taxon>Craniata</taxon>
        <taxon>Vertebrata</taxon>
        <taxon>Euteleostomi</taxon>
        <taxon>Lepidosauria</taxon>
        <taxon>Squamata</taxon>
        <taxon>Bifurcata</taxon>
        <taxon>Unidentata</taxon>
        <taxon>Episquamata</taxon>
        <taxon>Toxicofera</taxon>
        <taxon>Serpentes</taxon>
        <taxon>Colubroidea</taxon>
        <taxon>Elapidae</taxon>
        <taxon>Laticaudinae</taxon>
        <taxon>Laticauda</taxon>
    </lineage>
</organism>
<dbReference type="AlphaFoldDB" id="A0A8C5RTC8"/>
<protein>
    <submittedName>
        <fullName evidence="2">Uncharacterized protein</fullName>
    </submittedName>
</protein>
<dbReference type="GO" id="GO:0006384">
    <property type="term" value="P:transcription initiation at RNA polymerase III promoter"/>
    <property type="evidence" value="ECO:0007669"/>
    <property type="project" value="InterPro"/>
</dbReference>
<dbReference type="InterPro" id="IPR029138">
    <property type="entry name" value="SNAPC5"/>
</dbReference>
<feature type="region of interest" description="Disordered" evidence="1">
    <location>
        <begin position="29"/>
        <end position="83"/>
    </location>
</feature>
<proteinExistence type="predicted"/>
<dbReference type="PANTHER" id="PTHR15333">
    <property type="entry name" value="SNRNA-ACTIVATING PROTEIN COMPLEX SUBUNIT 5"/>
    <property type="match status" value="1"/>
</dbReference>
<name>A0A8C5RTC8_LATLA</name>
<dbReference type="Ensembl" id="ENSLLTT00000007537.1">
    <property type="protein sequence ID" value="ENSLLTP00000007263.1"/>
    <property type="gene ID" value="ENSLLTG00000005538.1"/>
</dbReference>
<reference evidence="2" key="2">
    <citation type="submission" date="2025-09" db="UniProtKB">
        <authorList>
            <consortium name="Ensembl"/>
        </authorList>
    </citation>
    <scope>IDENTIFICATION</scope>
</reference>
<reference evidence="2" key="1">
    <citation type="submission" date="2025-08" db="UniProtKB">
        <authorList>
            <consortium name="Ensembl"/>
        </authorList>
    </citation>
    <scope>IDENTIFICATION</scope>
</reference>
<evidence type="ECO:0000313" key="3">
    <source>
        <dbReference type="Proteomes" id="UP000694406"/>
    </source>
</evidence>
<sequence>MLSRLQELRKEEETLLRVKEALHDQLTRLKVRRERAGQPPPPPEDGGSLELRTCGRPHACRTPLAQPLSGEGDLPQGSPQWCPPPRLPTIVPKVLFFQEATGLSGFFLPFEDVSLLIPEASSALTSIPQS</sequence>
<evidence type="ECO:0000313" key="2">
    <source>
        <dbReference type="Ensembl" id="ENSLLTP00000007263.1"/>
    </source>
</evidence>
<dbReference type="PANTHER" id="PTHR15333:SF2">
    <property type="entry name" value="SNRNA-ACTIVATING PROTEIN COMPLEX SUBUNIT 5"/>
    <property type="match status" value="1"/>
</dbReference>
<dbReference type="GeneTree" id="ENSGT00990000207570"/>
<dbReference type="GO" id="GO:0006366">
    <property type="term" value="P:transcription by RNA polymerase II"/>
    <property type="evidence" value="ECO:0007669"/>
    <property type="project" value="InterPro"/>
</dbReference>
<dbReference type="GO" id="GO:0005634">
    <property type="term" value="C:nucleus"/>
    <property type="evidence" value="ECO:0007669"/>
    <property type="project" value="InterPro"/>
</dbReference>
<dbReference type="Proteomes" id="UP000694406">
    <property type="component" value="Unplaced"/>
</dbReference>
<evidence type="ECO:0000256" key="1">
    <source>
        <dbReference type="SAM" id="MobiDB-lite"/>
    </source>
</evidence>
<keyword evidence="3" id="KW-1185">Reference proteome</keyword>